<reference evidence="4" key="1">
    <citation type="submission" date="2017-02" db="UniProtKB">
        <authorList>
            <consortium name="WormBaseParasite"/>
        </authorList>
    </citation>
    <scope>IDENTIFICATION</scope>
</reference>
<dbReference type="Proteomes" id="UP000274756">
    <property type="component" value="Unassembled WGS sequence"/>
</dbReference>
<gene>
    <name evidence="1" type="ORF">DME_LOCUS5212</name>
</gene>
<evidence type="ECO:0000313" key="1">
    <source>
        <dbReference type="EMBL" id="VDN55239.1"/>
    </source>
</evidence>
<dbReference type="InterPro" id="IPR006121">
    <property type="entry name" value="HMA_dom"/>
</dbReference>
<evidence type="ECO:0000313" key="3">
    <source>
        <dbReference type="Proteomes" id="UP000274756"/>
    </source>
</evidence>
<dbReference type="CDD" id="cd00371">
    <property type="entry name" value="HMA"/>
    <property type="match status" value="1"/>
</dbReference>
<evidence type="ECO:0000313" key="4">
    <source>
        <dbReference type="WBParaSite" id="DME_0000085201-mRNA-1"/>
    </source>
</evidence>
<proteinExistence type="predicted"/>
<dbReference type="EMBL" id="UYYG01001151">
    <property type="protein sequence ID" value="VDN55239.1"/>
    <property type="molecule type" value="Genomic_DNA"/>
</dbReference>
<dbReference type="AlphaFoldDB" id="A0A0N4U2F1"/>
<organism evidence="2 4">
    <name type="scientific">Dracunculus medinensis</name>
    <name type="common">Guinea worm</name>
    <dbReference type="NCBI Taxonomy" id="318479"/>
    <lineage>
        <taxon>Eukaryota</taxon>
        <taxon>Metazoa</taxon>
        <taxon>Ecdysozoa</taxon>
        <taxon>Nematoda</taxon>
        <taxon>Chromadorea</taxon>
        <taxon>Rhabditida</taxon>
        <taxon>Spirurina</taxon>
        <taxon>Dracunculoidea</taxon>
        <taxon>Dracunculidae</taxon>
        <taxon>Dracunculus</taxon>
    </lineage>
</organism>
<dbReference type="Proteomes" id="UP000038040">
    <property type="component" value="Unplaced"/>
</dbReference>
<accession>A0A0N4U2F1</accession>
<sequence>MEMTCEGCSNAVRKVLSKLGSKTFPGSSVRCHSFLLSPYITVTTIQNSLISPGLNCSFSLLMPTITGLATNEICVNSCGGEGAATSERDIL</sequence>
<dbReference type="Gene3D" id="3.30.70.100">
    <property type="match status" value="1"/>
</dbReference>
<dbReference type="SUPFAM" id="SSF55008">
    <property type="entry name" value="HMA, heavy metal-associated domain"/>
    <property type="match status" value="1"/>
</dbReference>
<protein>
    <submittedName>
        <fullName evidence="4">HMA domain-containing protein</fullName>
    </submittedName>
</protein>
<dbReference type="WBParaSite" id="DME_0000085201-mRNA-1">
    <property type="protein sequence ID" value="DME_0000085201-mRNA-1"/>
    <property type="gene ID" value="DME_0000085201"/>
</dbReference>
<dbReference type="InterPro" id="IPR036163">
    <property type="entry name" value="HMA_dom_sf"/>
</dbReference>
<keyword evidence="3" id="KW-1185">Reference proteome</keyword>
<dbReference type="GO" id="GO:0046872">
    <property type="term" value="F:metal ion binding"/>
    <property type="evidence" value="ECO:0007669"/>
    <property type="project" value="InterPro"/>
</dbReference>
<name>A0A0N4U2F1_DRAME</name>
<dbReference type="OrthoDB" id="689350at2759"/>
<reference evidence="1 3" key="2">
    <citation type="submission" date="2018-11" db="EMBL/GenBank/DDBJ databases">
        <authorList>
            <consortium name="Pathogen Informatics"/>
        </authorList>
    </citation>
    <scope>NUCLEOTIDE SEQUENCE [LARGE SCALE GENOMIC DNA]</scope>
</reference>
<evidence type="ECO:0000313" key="2">
    <source>
        <dbReference type="Proteomes" id="UP000038040"/>
    </source>
</evidence>